<dbReference type="EMBL" id="CP051282">
    <property type="protein sequence ID" value="QJB94325.1"/>
    <property type="molecule type" value="Genomic_DNA"/>
</dbReference>
<organism evidence="1">
    <name type="scientific">Salmonella typhimurium</name>
    <dbReference type="NCBI Taxonomy" id="90371"/>
    <lineage>
        <taxon>Bacteria</taxon>
        <taxon>Pseudomonadati</taxon>
        <taxon>Pseudomonadota</taxon>
        <taxon>Gammaproteobacteria</taxon>
        <taxon>Enterobacterales</taxon>
        <taxon>Enterobacteriaceae</taxon>
        <taxon>Salmonella</taxon>
    </lineage>
</organism>
<name>A0A6M3NL27_SALTM</name>
<proteinExistence type="predicted"/>
<geneLocation type="plasmid" evidence="1">
    <name>pST35-95663.1B</name>
</geneLocation>
<protein>
    <submittedName>
        <fullName evidence="1">Conjugal transfer protein TraE</fullName>
    </submittedName>
</protein>
<keyword evidence="1" id="KW-0614">Plasmid</keyword>
<dbReference type="RefSeq" id="WP_181695770.1">
    <property type="nucleotide sequence ID" value="NZ_CP051282.1"/>
</dbReference>
<accession>A0A6M3NL27</accession>
<evidence type="ECO:0000313" key="1">
    <source>
        <dbReference type="EMBL" id="QJB94325.1"/>
    </source>
</evidence>
<reference evidence="1" key="1">
    <citation type="submission" date="2020-04" db="EMBL/GenBank/DDBJ databases">
        <title>Closed genome sequences and antimicrobial resistance profile of eight wild bird Salmonella strains obtained with MinIon and MiSeq sequencing.</title>
        <authorList>
            <person name="Naushad S."/>
            <person name="Duceppe M.-O."/>
            <person name="Dupras A.A."/>
            <person name="Gao R."/>
            <person name="Ogunremi D."/>
        </authorList>
    </citation>
    <scope>NUCLEOTIDE SEQUENCE</scope>
    <source>
        <strain evidence="1">OLF-FSR1_WB_Junco_ST-35</strain>
        <plasmid evidence="1">pST35-95663.1B</plasmid>
    </source>
</reference>
<sequence length="282" mass="31560">MRLNTTGIAARMMLSLDKKAIGEKLINGRQINPTPLQVRYPQGVREVLGIMSEQLAISTADLTRILLEDALHNMFMPADNTTGNIISRIEYIMLSHDINAPLLATLLSPWNIRSTVIQDPARLADYLSADALEHLAECFNLNPDWLNGHENYPIALSGEWPDTADNFRMLISDSSNTEVIFWHSFPFAGNTKREYCGVILRQKKEINGSVIYPALSLSPTLLNDEKRKWLTEYTTGQNTTMSLRRVTLRPGLAGNLITGQILPVSLFNTSLLPPGKYQIVPK</sequence>
<dbReference type="AlphaFoldDB" id="A0A6M3NL27"/>
<gene>
    <name evidence="1" type="ORF">G4F91_24410</name>
</gene>